<dbReference type="Proteomes" id="UP001055879">
    <property type="component" value="Linkage Group LG08"/>
</dbReference>
<organism evidence="1 2">
    <name type="scientific">Arctium lappa</name>
    <name type="common">Greater burdock</name>
    <name type="synonym">Lappa major</name>
    <dbReference type="NCBI Taxonomy" id="4217"/>
    <lineage>
        <taxon>Eukaryota</taxon>
        <taxon>Viridiplantae</taxon>
        <taxon>Streptophyta</taxon>
        <taxon>Embryophyta</taxon>
        <taxon>Tracheophyta</taxon>
        <taxon>Spermatophyta</taxon>
        <taxon>Magnoliopsida</taxon>
        <taxon>eudicotyledons</taxon>
        <taxon>Gunneridae</taxon>
        <taxon>Pentapetalae</taxon>
        <taxon>asterids</taxon>
        <taxon>campanulids</taxon>
        <taxon>Asterales</taxon>
        <taxon>Asteraceae</taxon>
        <taxon>Carduoideae</taxon>
        <taxon>Cardueae</taxon>
        <taxon>Arctiinae</taxon>
        <taxon>Arctium</taxon>
    </lineage>
</organism>
<comment type="caution">
    <text evidence="1">The sequence shown here is derived from an EMBL/GenBank/DDBJ whole genome shotgun (WGS) entry which is preliminary data.</text>
</comment>
<reference evidence="1 2" key="2">
    <citation type="journal article" date="2022" name="Mol. Ecol. Resour.">
        <title>The genomes of chicory, endive, great burdock and yacon provide insights into Asteraceae paleo-polyploidization history and plant inulin production.</title>
        <authorList>
            <person name="Fan W."/>
            <person name="Wang S."/>
            <person name="Wang H."/>
            <person name="Wang A."/>
            <person name="Jiang F."/>
            <person name="Liu H."/>
            <person name="Zhao H."/>
            <person name="Xu D."/>
            <person name="Zhang Y."/>
        </authorList>
    </citation>
    <scope>NUCLEOTIDE SEQUENCE [LARGE SCALE GENOMIC DNA]</scope>
    <source>
        <strain evidence="2">cv. Niubang</strain>
    </source>
</reference>
<sequence>MYDNFHRRGSRFLGECTNSFKCILNLQHQEGIRRQFKVPILSNHGSWKISVGAIDNSHHEHLPILSDHDHKVIIKIDDGDRVEEGTTETMCKRGSSFKFFKYNHQASDDMKDPPSRLTSKFLNRENDAGSEMILDMDLEMDELRDRTNCRNVVVNQNVESPIKGTMINNESVNPNSRALNSRELRVSSQRSDESSKVLDIKLDNEQGDQAMQRRESSDEE</sequence>
<keyword evidence="2" id="KW-1185">Reference proteome</keyword>
<accession>A0ACB9ACC3</accession>
<proteinExistence type="predicted"/>
<reference evidence="2" key="1">
    <citation type="journal article" date="2022" name="Mol. Ecol. Resour.">
        <title>The genomes of chicory, endive, great burdock and yacon provide insights into Asteraceae palaeo-polyploidization history and plant inulin production.</title>
        <authorList>
            <person name="Fan W."/>
            <person name="Wang S."/>
            <person name="Wang H."/>
            <person name="Wang A."/>
            <person name="Jiang F."/>
            <person name="Liu H."/>
            <person name="Zhao H."/>
            <person name="Xu D."/>
            <person name="Zhang Y."/>
        </authorList>
    </citation>
    <scope>NUCLEOTIDE SEQUENCE [LARGE SCALE GENOMIC DNA]</scope>
    <source>
        <strain evidence="2">cv. Niubang</strain>
    </source>
</reference>
<gene>
    <name evidence="1" type="ORF">L6452_25141</name>
</gene>
<name>A0ACB9ACC3_ARCLA</name>
<protein>
    <submittedName>
        <fullName evidence="1">Uncharacterized protein</fullName>
    </submittedName>
</protein>
<dbReference type="EMBL" id="CM042054">
    <property type="protein sequence ID" value="KAI3706998.1"/>
    <property type="molecule type" value="Genomic_DNA"/>
</dbReference>
<evidence type="ECO:0000313" key="1">
    <source>
        <dbReference type="EMBL" id="KAI3706998.1"/>
    </source>
</evidence>
<evidence type="ECO:0000313" key="2">
    <source>
        <dbReference type="Proteomes" id="UP001055879"/>
    </source>
</evidence>